<dbReference type="InterPro" id="IPR031318">
    <property type="entry name" value="OPI10"/>
</dbReference>
<feature type="domain" description="Hikeshi-like N-terminal" evidence="1">
    <location>
        <begin position="13"/>
        <end position="128"/>
    </location>
</feature>
<dbReference type="PANTHER" id="PTHR12925">
    <property type="entry name" value="HIKESHI FAMILY MEMBER"/>
    <property type="match status" value="1"/>
</dbReference>
<keyword evidence="2" id="KW-1185">Reference proteome</keyword>
<proteinExistence type="predicted"/>
<evidence type="ECO:0000313" key="2">
    <source>
        <dbReference type="Proteomes" id="UP000504606"/>
    </source>
</evidence>
<sequence length="282" mass="32465">MVEEPYSEESGPENVFFSKIYDAQYVQEIIVFLPGVLPAEFGAEVFMRWQYDAEMNAEMHSEMNWISLGYISNDKPSDIFKVNFFKTASFLGAGDGQNSPSLPNLDILLKITVEPLTELLRKVQEQEKQVQEQEEVAFFDTFNSLIPPKYIFKKIPDLPLHTPIKILKVEVVPDSKGKFFAMLGKDEIYFNLPIDDHKNMLRTNGYEIITNLINKSKNPFCFVYLRKTVRTFGILQYNHSHNIAEKAERKQQLTYHEIPPAILKEADTEVLGNDMSQARIGN</sequence>
<dbReference type="GO" id="GO:0005634">
    <property type="term" value="C:nucleus"/>
    <property type="evidence" value="ECO:0007669"/>
    <property type="project" value="TreeGrafter"/>
</dbReference>
<dbReference type="InterPro" id="IPR008493">
    <property type="entry name" value="Hikeshi-like_N"/>
</dbReference>
<dbReference type="AlphaFoldDB" id="A0A6J1SU92"/>
<dbReference type="RefSeq" id="XP_026282066.1">
    <property type="nucleotide sequence ID" value="XM_026426281.2"/>
</dbReference>
<dbReference type="GO" id="GO:0061608">
    <property type="term" value="F:nuclear import signal receptor activity"/>
    <property type="evidence" value="ECO:0007669"/>
    <property type="project" value="TreeGrafter"/>
</dbReference>
<dbReference type="PANTHER" id="PTHR12925:SF0">
    <property type="entry name" value="PROTEIN HIKESHI"/>
    <property type="match status" value="1"/>
</dbReference>
<dbReference type="GO" id="GO:0006606">
    <property type="term" value="P:protein import into nucleus"/>
    <property type="evidence" value="ECO:0007669"/>
    <property type="project" value="TreeGrafter"/>
</dbReference>
<dbReference type="GO" id="GO:0005829">
    <property type="term" value="C:cytosol"/>
    <property type="evidence" value="ECO:0007669"/>
    <property type="project" value="TreeGrafter"/>
</dbReference>
<protein>
    <submittedName>
        <fullName evidence="3">Uncharacterized protein LOC113208980 isoform X2</fullName>
    </submittedName>
</protein>
<evidence type="ECO:0000313" key="3">
    <source>
        <dbReference type="RefSeq" id="XP_026282066.1"/>
    </source>
</evidence>
<dbReference type="Proteomes" id="UP000504606">
    <property type="component" value="Unplaced"/>
</dbReference>
<accession>A0A6J1SU92</accession>
<dbReference type="Pfam" id="PF05603">
    <property type="entry name" value="Hikeshi-like_N"/>
    <property type="match status" value="1"/>
</dbReference>
<gene>
    <name evidence="3" type="primary">LOC113208980</name>
</gene>
<dbReference type="GeneID" id="113208980"/>
<evidence type="ECO:0000259" key="1">
    <source>
        <dbReference type="Pfam" id="PF05603"/>
    </source>
</evidence>
<name>A0A6J1SU92_FRAOC</name>
<reference evidence="3" key="1">
    <citation type="submission" date="2025-08" db="UniProtKB">
        <authorList>
            <consortium name="RefSeq"/>
        </authorList>
    </citation>
    <scope>IDENTIFICATION</scope>
    <source>
        <tissue evidence="3">Whole organism</tissue>
    </source>
</reference>
<organism evidence="2 3">
    <name type="scientific">Frankliniella occidentalis</name>
    <name type="common">Western flower thrips</name>
    <name type="synonym">Euthrips occidentalis</name>
    <dbReference type="NCBI Taxonomy" id="133901"/>
    <lineage>
        <taxon>Eukaryota</taxon>
        <taxon>Metazoa</taxon>
        <taxon>Ecdysozoa</taxon>
        <taxon>Arthropoda</taxon>
        <taxon>Hexapoda</taxon>
        <taxon>Insecta</taxon>
        <taxon>Pterygota</taxon>
        <taxon>Neoptera</taxon>
        <taxon>Paraneoptera</taxon>
        <taxon>Thysanoptera</taxon>
        <taxon>Terebrantia</taxon>
        <taxon>Thripoidea</taxon>
        <taxon>Thripidae</taxon>
        <taxon>Frankliniella</taxon>
    </lineage>
</organism>